<sequence>MCGCTLSPGKGLPWPECAKGEIPLLLKRVQTPGGPTPQASIPSFGANIVDAYPTPTFHDPTAEGMWLFADVVAKHRTRYNIVVKIEYHADAHVSGLREGRVLSDPNPLQNPLPLSTRPNVDVLYMDVFQQRRVESMPVAALRPTSKMKEKGLHLIVKGERAGTLVIHLKSDGPMARVHAVCSHKSTAFHMEKSKMCIVERLETEEPV</sequence>
<dbReference type="Proteomes" id="UP000053477">
    <property type="component" value="Unassembled WGS sequence"/>
</dbReference>
<accession>A0A0H2S9C2</accession>
<gene>
    <name evidence="1" type="ORF">SCHPADRAFT_5924</name>
</gene>
<keyword evidence="2" id="KW-1185">Reference proteome</keyword>
<proteinExistence type="predicted"/>
<reference evidence="1 2" key="1">
    <citation type="submission" date="2015-04" db="EMBL/GenBank/DDBJ databases">
        <title>Complete genome sequence of Schizopora paradoxa KUC8140, a cosmopolitan wood degrader in East Asia.</title>
        <authorList>
            <consortium name="DOE Joint Genome Institute"/>
            <person name="Min B."/>
            <person name="Park H."/>
            <person name="Jang Y."/>
            <person name="Kim J.-J."/>
            <person name="Kim K.H."/>
            <person name="Pangilinan J."/>
            <person name="Lipzen A."/>
            <person name="Riley R."/>
            <person name="Grigoriev I.V."/>
            <person name="Spatafora J.W."/>
            <person name="Choi I.-G."/>
        </authorList>
    </citation>
    <scope>NUCLEOTIDE SEQUENCE [LARGE SCALE GENOMIC DNA]</scope>
    <source>
        <strain evidence="1 2">KUC8140</strain>
    </source>
</reference>
<dbReference type="InParanoid" id="A0A0H2S9C2"/>
<dbReference type="AlphaFoldDB" id="A0A0H2S9C2"/>
<organism evidence="1 2">
    <name type="scientific">Schizopora paradoxa</name>
    <dbReference type="NCBI Taxonomy" id="27342"/>
    <lineage>
        <taxon>Eukaryota</taxon>
        <taxon>Fungi</taxon>
        <taxon>Dikarya</taxon>
        <taxon>Basidiomycota</taxon>
        <taxon>Agaricomycotina</taxon>
        <taxon>Agaricomycetes</taxon>
        <taxon>Hymenochaetales</taxon>
        <taxon>Schizoporaceae</taxon>
        <taxon>Schizopora</taxon>
    </lineage>
</organism>
<dbReference type="EMBL" id="KQ085882">
    <property type="protein sequence ID" value="KLO20424.1"/>
    <property type="molecule type" value="Genomic_DNA"/>
</dbReference>
<protein>
    <submittedName>
        <fullName evidence="1">Uncharacterized protein</fullName>
    </submittedName>
</protein>
<evidence type="ECO:0000313" key="2">
    <source>
        <dbReference type="Proteomes" id="UP000053477"/>
    </source>
</evidence>
<evidence type="ECO:0000313" key="1">
    <source>
        <dbReference type="EMBL" id="KLO20424.1"/>
    </source>
</evidence>
<name>A0A0H2S9C2_9AGAM</name>